<gene>
    <name evidence="7" type="ORF">URODEC1_LOCUS100306</name>
</gene>
<comment type="subcellular location">
    <subcellularLocation>
        <location evidence="5">Secreted</location>
        <location evidence="5">Extracellular space</location>
        <location evidence="5">Apoplast</location>
    </subcellularLocation>
</comment>
<comment type="subunit">
    <text evidence="2 5">Homodimer.</text>
</comment>
<dbReference type="Pfam" id="PF01419">
    <property type="entry name" value="Jacalin"/>
    <property type="match status" value="1"/>
</dbReference>
<dbReference type="InterPro" id="IPR044859">
    <property type="entry name" value="Allene_oxi_cyc_Dirigent"/>
</dbReference>
<evidence type="ECO:0000259" key="6">
    <source>
        <dbReference type="PROSITE" id="PS51752"/>
    </source>
</evidence>
<dbReference type="CDD" id="cd09612">
    <property type="entry name" value="Jacalin"/>
    <property type="match status" value="1"/>
</dbReference>
<dbReference type="SMART" id="SM00915">
    <property type="entry name" value="Jacalin"/>
    <property type="match status" value="1"/>
</dbReference>
<feature type="domain" description="Jacalin-type lectin" evidence="6">
    <location>
        <begin position="159"/>
        <end position="303"/>
    </location>
</feature>
<evidence type="ECO:0000256" key="3">
    <source>
        <dbReference type="ARBA" id="ARBA00022525"/>
    </source>
</evidence>
<comment type="similarity">
    <text evidence="1 5">Belongs to the plant dirigent protein family.</text>
</comment>
<proteinExistence type="inferred from homology"/>
<evidence type="ECO:0000313" key="7">
    <source>
        <dbReference type="EMBL" id="CAL5066188.1"/>
    </source>
</evidence>
<name>A0ABC9EZM3_9POAL</name>
<dbReference type="GO" id="GO:0009699">
    <property type="term" value="P:phenylpropanoid biosynthetic process"/>
    <property type="evidence" value="ECO:0007669"/>
    <property type="project" value="UniProtKB-ARBA"/>
</dbReference>
<dbReference type="Proteomes" id="UP001497457">
    <property type="component" value="Chromosome 5rd"/>
</dbReference>
<keyword evidence="3 5" id="KW-0964">Secreted</keyword>
<sequence length="304" mass="32289">MEPTKNFEITPFVAPAEWNELAFAGLYMYQTPLGPNANEAPIIENTGPIGETIVNNWQVYDGPGSDAKAVARAQGLHIQAGNWLCSFSLVFENERFSGSTLEVMGITVESGEWAIVGGTGEFAMATGVISKKLYEQRSDVNIIELTVRALCLRGIRYPVIKIGPWGGNGGSPLDIITDASIIKHLESVTIRSGLVVNSIQFSYVDSAGQTRSAGPWGGSSGQAHTIQLAESEFITQVSGTIGSYGGVTAVSSMKLVTSLKSYGPWGQEKGTPFTVPVQTNGGIVGFFARGGSYVNAIGVYVRPL</sequence>
<dbReference type="Gene3D" id="2.100.10.30">
    <property type="entry name" value="Jacalin-like lectin domain"/>
    <property type="match status" value="1"/>
</dbReference>
<dbReference type="InterPro" id="IPR036404">
    <property type="entry name" value="Jacalin-like_lectin_dom_sf"/>
</dbReference>
<keyword evidence="5" id="KW-0052">Apoplast</keyword>
<dbReference type="PROSITE" id="PS51752">
    <property type="entry name" value="JACALIN_LECTIN"/>
    <property type="match status" value="1"/>
</dbReference>
<comment type="function">
    <text evidence="5">Dirigent proteins impart stereoselectivity on the phenoxy radical-coupling reaction, yielding optically active lignans from two molecules of coniferyl alcohol in the biosynthesis of lignans, flavonolignans, and alkaloids and thus plays a central role in plant secondary metabolism.</text>
</comment>
<evidence type="ECO:0000256" key="4">
    <source>
        <dbReference type="ARBA" id="ARBA00022734"/>
    </source>
</evidence>
<dbReference type="SUPFAM" id="SSF51101">
    <property type="entry name" value="Mannose-binding lectins"/>
    <property type="match status" value="1"/>
</dbReference>
<dbReference type="GO" id="GO:0030246">
    <property type="term" value="F:carbohydrate binding"/>
    <property type="evidence" value="ECO:0007669"/>
    <property type="project" value="UniProtKB-KW"/>
</dbReference>
<dbReference type="InterPro" id="IPR001229">
    <property type="entry name" value="Jacalin-like_lectin_dom"/>
</dbReference>
<dbReference type="InterPro" id="IPR033734">
    <property type="entry name" value="Jacalin-like_lectin_dom_plant"/>
</dbReference>
<dbReference type="PANTHER" id="PTHR46506">
    <property type="entry name" value="OS05G0143600 PROTEIN"/>
    <property type="match status" value="1"/>
</dbReference>
<keyword evidence="8" id="KW-1185">Reference proteome</keyword>
<keyword evidence="4" id="KW-0430">Lectin</keyword>
<evidence type="ECO:0000256" key="2">
    <source>
        <dbReference type="ARBA" id="ARBA00011738"/>
    </source>
</evidence>
<dbReference type="AlphaFoldDB" id="A0ABC9EZM3"/>
<dbReference type="InterPro" id="IPR004265">
    <property type="entry name" value="Dirigent"/>
</dbReference>
<evidence type="ECO:0000256" key="1">
    <source>
        <dbReference type="ARBA" id="ARBA00010746"/>
    </source>
</evidence>
<protein>
    <recommendedName>
        <fullName evidence="5">Dirigent protein</fullName>
    </recommendedName>
</protein>
<reference evidence="7" key="1">
    <citation type="submission" date="2024-10" db="EMBL/GenBank/DDBJ databases">
        <authorList>
            <person name="Ryan C."/>
        </authorList>
    </citation>
    <scope>NUCLEOTIDE SEQUENCE [LARGE SCALE GENOMIC DNA]</scope>
</reference>
<accession>A0ABC9EZM3</accession>
<dbReference type="EMBL" id="OZ075115">
    <property type="protein sequence ID" value="CAL5066188.1"/>
    <property type="molecule type" value="Genomic_DNA"/>
</dbReference>
<evidence type="ECO:0000256" key="5">
    <source>
        <dbReference type="RuleBase" id="RU363099"/>
    </source>
</evidence>
<dbReference type="Pfam" id="PF03018">
    <property type="entry name" value="Dirigent"/>
    <property type="match status" value="1"/>
</dbReference>
<organism evidence="7 8">
    <name type="scientific">Urochloa decumbens</name>
    <dbReference type="NCBI Taxonomy" id="240449"/>
    <lineage>
        <taxon>Eukaryota</taxon>
        <taxon>Viridiplantae</taxon>
        <taxon>Streptophyta</taxon>
        <taxon>Embryophyta</taxon>
        <taxon>Tracheophyta</taxon>
        <taxon>Spermatophyta</taxon>
        <taxon>Magnoliopsida</taxon>
        <taxon>Liliopsida</taxon>
        <taxon>Poales</taxon>
        <taxon>Poaceae</taxon>
        <taxon>PACMAD clade</taxon>
        <taxon>Panicoideae</taxon>
        <taxon>Panicodae</taxon>
        <taxon>Paniceae</taxon>
        <taxon>Melinidinae</taxon>
        <taxon>Urochloa</taxon>
    </lineage>
</organism>
<evidence type="ECO:0000313" key="8">
    <source>
        <dbReference type="Proteomes" id="UP001497457"/>
    </source>
</evidence>
<dbReference type="Gene3D" id="2.40.480.10">
    <property type="entry name" value="Allene oxide cyclase-like"/>
    <property type="match status" value="1"/>
</dbReference>
<dbReference type="GO" id="GO:0048046">
    <property type="term" value="C:apoplast"/>
    <property type="evidence" value="ECO:0007669"/>
    <property type="project" value="UniProtKB-SubCell"/>
</dbReference>